<proteinExistence type="predicted"/>
<dbReference type="OrthoDB" id="142771at2157"/>
<dbReference type="Pfam" id="PF04851">
    <property type="entry name" value="ResIII"/>
    <property type="match status" value="1"/>
</dbReference>
<dbReference type="InterPro" id="IPR027417">
    <property type="entry name" value="P-loop_NTPase"/>
</dbReference>
<dbReference type="GO" id="GO:0120545">
    <property type="term" value="F:nucleic acid conformation isomerase activity"/>
    <property type="evidence" value="ECO:0007669"/>
    <property type="project" value="UniProtKB-ARBA"/>
</dbReference>
<dbReference type="InterPro" id="IPR014001">
    <property type="entry name" value="Helicase_ATP-bd"/>
</dbReference>
<dbReference type="REBASE" id="334087">
    <property type="entry name" value="MmaJL01ORF11170P"/>
</dbReference>
<evidence type="ECO:0000313" key="2">
    <source>
        <dbReference type="EMBL" id="QCR16501.1"/>
    </source>
</evidence>
<dbReference type="EMBL" id="CP029709">
    <property type="protein sequence ID" value="QCR16501.1"/>
    <property type="molecule type" value="Genomic_DNA"/>
</dbReference>
<dbReference type="InterPro" id="IPR006935">
    <property type="entry name" value="Helicase/UvrB_N"/>
</dbReference>
<dbReference type="Gene3D" id="3.40.50.300">
    <property type="entry name" value="P-loop containing nucleotide triphosphate hydrolases"/>
    <property type="match status" value="1"/>
</dbReference>
<evidence type="ECO:0000313" key="3">
    <source>
        <dbReference type="Proteomes" id="UP000300067"/>
    </source>
</evidence>
<dbReference type="AlphaFoldDB" id="A0A4P8QXR5"/>
<dbReference type="GO" id="GO:0005524">
    <property type="term" value="F:ATP binding"/>
    <property type="evidence" value="ECO:0007669"/>
    <property type="project" value="InterPro"/>
</dbReference>
<dbReference type="SUPFAM" id="SSF52540">
    <property type="entry name" value="P-loop containing nucleoside triphosphate hydrolases"/>
    <property type="match status" value="1"/>
</dbReference>
<organism evidence="2 3">
    <name type="scientific">Methanosarcina mazei</name>
    <name type="common">Methanosarcina frisia</name>
    <dbReference type="NCBI Taxonomy" id="2209"/>
    <lineage>
        <taxon>Archaea</taxon>
        <taxon>Methanobacteriati</taxon>
        <taxon>Methanobacteriota</taxon>
        <taxon>Stenosarchaea group</taxon>
        <taxon>Methanomicrobia</taxon>
        <taxon>Methanosarcinales</taxon>
        <taxon>Methanosarcinaceae</taxon>
        <taxon>Methanosarcina</taxon>
    </lineage>
</organism>
<evidence type="ECO:0000259" key="1">
    <source>
        <dbReference type="PROSITE" id="PS51192"/>
    </source>
</evidence>
<dbReference type="PROSITE" id="PS51192">
    <property type="entry name" value="HELICASE_ATP_BIND_1"/>
    <property type="match status" value="1"/>
</dbReference>
<dbReference type="GO" id="GO:0016787">
    <property type="term" value="F:hydrolase activity"/>
    <property type="evidence" value="ECO:0007669"/>
    <property type="project" value="InterPro"/>
</dbReference>
<dbReference type="GO" id="GO:0140097">
    <property type="term" value="F:catalytic activity, acting on DNA"/>
    <property type="evidence" value="ECO:0007669"/>
    <property type="project" value="UniProtKB-ARBA"/>
</dbReference>
<sequence length="966" mass="112741">MPICAFRGDLDRYFSDHVNFINELTEFEYRFIKEHTSPIEEENSGFIHSRNDLRKLAFWMATGSGKTFLVHLNYLQFIKHNRGKYRIKFDNILLITPNENLSFQHIEEMKKSRIPCMLFGNTEFGDFSKFADENTIKVVDIHKLTDEKKGSGVTIDIEKFGTKNLVFVDEGHKGSSGKKWNYFRNELTSDGFKIEYSATFGQAVASGSEEGQKLFHEYGKSILFDYSYRFFFEDGYGKKYKILNLKDKAYSDEIKHKLMLVNLLSFYQQKKIFNDNYAETQEYNIAEPLWVFLGSSVNKNTETSDVLQVINFLGKFLKNEDNWVINNIKDIFEGNSGLEDPTGIDIFSPQYPEQKLKFLRESGLSPEEIYTNILKKVFHTVGSAPLYLVNIKNAKGEIALKCGTGKYFGVINIGSDGQFLDRVENECKDPTTAKILNLRIDSDDISYSLFRDINSNNSNINILIGAKKFIEGWNSWRVSNMGLLNIGKSEGSQIIQLFGRGVRLKGKNMSLKRSTATDGSSEYIPVLETLNIFGIEANYMDQFKYYLRNEGVTVDNRIEIPIKIQINDSYIKEELLIPDYNNREFKNHIFELDSYEKMEPVEIDLYPKIDVLESNESEEIRAEYKKPRREIRSPEINLLDWTKIYYQLLEFRLQKDWNNIYFSEETLRGVIERGNNAYSLKCPENIIHPLKFEGVCELEEAVIIILKKYLQKYYNRQKNIWINRNLYLKKLDEENGNFSFEEFRVSIGEKELEIIVALQELETLKEDFMRGNTDNVYLTNVYFDRHIYQPLIAKKLRDSSKYSIHPNGLNSGEVQFIEDLKTYLDSNPEVFKDTKLFVLRNLPKLGVKFFDTVSFFPDFIIWLKNGDNSQHLLFVDPKGLIHTNGFNDEKIKLCHSIKDTEAEINTKLQKQGSTQQVKLDSFIVSVTSKRELEPVFRVKLDSKYEMNHILFQEDRNYIEQMFDSIF</sequence>
<dbReference type="SMART" id="SM00487">
    <property type="entry name" value="DEXDc"/>
    <property type="match status" value="1"/>
</dbReference>
<gene>
    <name evidence="2" type="ORF">DKM28_11180</name>
</gene>
<dbReference type="GO" id="GO:0003677">
    <property type="term" value="F:DNA binding"/>
    <property type="evidence" value="ECO:0007669"/>
    <property type="project" value="InterPro"/>
</dbReference>
<dbReference type="Proteomes" id="UP000300067">
    <property type="component" value="Chromosome"/>
</dbReference>
<reference evidence="2 3" key="1">
    <citation type="submission" date="2018-05" db="EMBL/GenBank/DDBJ databases">
        <title>Methanosarcina gilichinskyana sp. nov., a novel methanogenic archaeon isolated from Holocene permafrost, North East Russia.</title>
        <authorList>
            <person name="Oshurkova V."/>
            <person name="Meer M."/>
            <person name="Bochkareva O."/>
            <person name="Shcherbakova V."/>
        </authorList>
    </citation>
    <scope>NUCLEOTIDE SEQUENCE [LARGE SCALE GENOMIC DNA]</scope>
    <source>
        <strain evidence="2 3">JL01</strain>
    </source>
</reference>
<name>A0A4P8QXR5_METMZ</name>
<feature type="domain" description="Helicase ATP-binding" evidence="1">
    <location>
        <begin position="47"/>
        <end position="218"/>
    </location>
</feature>
<protein>
    <recommendedName>
        <fullName evidence="1">Helicase ATP-binding domain-containing protein</fullName>
    </recommendedName>
</protein>
<accession>A0A4P8QXR5</accession>